<dbReference type="Pfam" id="PF12796">
    <property type="entry name" value="Ank_2"/>
    <property type="match status" value="1"/>
</dbReference>
<proteinExistence type="predicted"/>
<gene>
    <name evidence="3" type="ORF">BMW23_0642</name>
</gene>
<name>A0A2H4UUU5_9VIRU</name>
<dbReference type="PROSITE" id="PS50088">
    <property type="entry name" value="ANK_REPEAT"/>
    <property type="match status" value="3"/>
</dbReference>
<keyword evidence="2" id="KW-0040">ANK repeat</keyword>
<organism evidence="3">
    <name type="scientific">Bodo saltans virus</name>
    <dbReference type="NCBI Taxonomy" id="2024608"/>
    <lineage>
        <taxon>Viruses</taxon>
        <taxon>Varidnaviria</taxon>
        <taxon>Bamfordvirae</taxon>
        <taxon>Nucleocytoviricota</taxon>
        <taxon>Megaviricetes</taxon>
        <taxon>Imitervirales</taxon>
        <taxon>Mimiviridae</taxon>
        <taxon>Klosneuvirinae</taxon>
        <taxon>Theiavirus</taxon>
        <taxon>Theiavirus salishense</taxon>
    </lineage>
</organism>
<dbReference type="PANTHER" id="PTHR24198:SF165">
    <property type="entry name" value="ANKYRIN REPEAT-CONTAINING PROTEIN-RELATED"/>
    <property type="match status" value="1"/>
</dbReference>
<dbReference type="PANTHER" id="PTHR24198">
    <property type="entry name" value="ANKYRIN REPEAT AND PROTEIN KINASE DOMAIN-CONTAINING PROTEIN"/>
    <property type="match status" value="1"/>
</dbReference>
<evidence type="ECO:0000256" key="2">
    <source>
        <dbReference type="ARBA" id="ARBA00023043"/>
    </source>
</evidence>
<dbReference type="Proteomes" id="UP000240325">
    <property type="component" value="Segment"/>
</dbReference>
<dbReference type="SUPFAM" id="SSF48403">
    <property type="entry name" value="Ankyrin repeat"/>
    <property type="match status" value="2"/>
</dbReference>
<dbReference type="Pfam" id="PF13857">
    <property type="entry name" value="Ank_5"/>
    <property type="match status" value="1"/>
</dbReference>
<accession>A0A2H4UUU5</accession>
<keyword evidence="4" id="KW-1185">Reference proteome</keyword>
<sequence>MKKLYTTNLFFFHENKKEINYLTKIFIYFIMDYKQIYDTLFNYIKNNNNKSFMDEISKHDELSFDINIRDNYGKYFLNYAIIANNIELVNFLLKKNARIDIENDDLSILAIPIHFGYNSMLEILLETDKKQFGISLINFRDRNNKIPLHHAIEKKNIDAINILLKYNSNVNIVDKDGYNSLFYAIKSRSIEIVKLILPHISNINAKSFAGENVLHISCNLQLVQITEILIKQNIMINAIDTNNELSPLHYSVLVNNNNLVKILLNAGANINIQDVYGNTPLHYIITEKSYEIFDSLHNNKDLNFNLWNIEGELPLHIFLKNNDTLYNDIDDNDIIKNILNILILNSNLNIQDKNGMSALTYIASLNLIRKVNDLLRKKKLDIFVKNKNNETIINMINKKDYDYFIDIVVDGYLYNLKYEMKKWTDKTDILCSKEPVPNKCKNSIKKKIINMINDKDTKINKKKSYPFNEPEIFIDIDEGKYVPYSTFTGSVLDILIGLIFLMKKYDFVCSVISNNMDFNKYCEKESFDREKCELLNFEIIWANKKLSFNQNFKENFISCAAKKKFVIIPLGIEMKEGSHAGYIIYDVKKKEIERFETYGGGNTLYGTYYNPELLDSLLEVKFKDIDDDIKYIKPFDFLPKIGFQLFDIVDKQHKKIGDPIGFCALWSIWYVDMRLSYHQIPRDKLVKILISIIKKENLSFKNVIRNYSADIVNIRDDLLKKSNLDINDWINNNYDREQYFDVLKNAKMLL</sequence>
<evidence type="ECO:0000313" key="4">
    <source>
        <dbReference type="Proteomes" id="UP000240325"/>
    </source>
</evidence>
<dbReference type="PROSITE" id="PS50297">
    <property type="entry name" value="ANK_REP_REGION"/>
    <property type="match status" value="2"/>
</dbReference>
<dbReference type="InterPro" id="IPR002110">
    <property type="entry name" value="Ankyrin_rpt"/>
</dbReference>
<evidence type="ECO:0000256" key="1">
    <source>
        <dbReference type="ARBA" id="ARBA00022737"/>
    </source>
</evidence>
<reference evidence="3" key="1">
    <citation type="journal article" date="2017" name="Elife">
        <title>The kinetoplastid-infecting Bodo saltans virus (BsV), a window into the most abundant giant viruses in the sea.</title>
        <authorList>
            <person name="Deeg C.M."/>
            <person name="Chow C.-E.T."/>
            <person name="Suttle C.A."/>
        </authorList>
    </citation>
    <scope>NUCLEOTIDE SEQUENCE</scope>
    <source>
        <strain evidence="3">NG1</strain>
    </source>
</reference>
<dbReference type="Gene3D" id="1.25.40.20">
    <property type="entry name" value="Ankyrin repeat-containing domain"/>
    <property type="match status" value="1"/>
</dbReference>
<evidence type="ECO:0000313" key="3">
    <source>
        <dbReference type="EMBL" id="ATZ80688.1"/>
    </source>
</evidence>
<dbReference type="SMART" id="SM00248">
    <property type="entry name" value="ANK"/>
    <property type="match status" value="8"/>
</dbReference>
<keyword evidence="1" id="KW-0677">Repeat</keyword>
<protein>
    <submittedName>
        <fullName evidence="3">Ankyrin repeat/calcium channel domain-containing protein</fullName>
    </submittedName>
</protein>
<dbReference type="EMBL" id="MF782455">
    <property type="protein sequence ID" value="ATZ80688.1"/>
    <property type="molecule type" value="Genomic_DNA"/>
</dbReference>
<dbReference type="InterPro" id="IPR036770">
    <property type="entry name" value="Ankyrin_rpt-contain_sf"/>
</dbReference>